<dbReference type="PANTHER" id="PTHR11439:SF463">
    <property type="entry name" value="REVERSE TRANSCRIPTASE TY1_COPIA-TYPE DOMAIN-CONTAINING PROTEIN"/>
    <property type="match status" value="1"/>
</dbReference>
<evidence type="ECO:0000313" key="2">
    <source>
        <dbReference type="Proteomes" id="UP000265520"/>
    </source>
</evidence>
<dbReference type="PANTHER" id="PTHR11439">
    <property type="entry name" value="GAG-POL-RELATED RETROTRANSPOSON"/>
    <property type="match status" value="1"/>
</dbReference>
<protein>
    <submittedName>
        <fullName evidence="1">Retrovirus-related Pol polyprotein from transposon TNT 1-94</fullName>
    </submittedName>
</protein>
<dbReference type="EMBL" id="LXQA010065384">
    <property type="protein sequence ID" value="MCI07442.1"/>
    <property type="molecule type" value="Genomic_DNA"/>
</dbReference>
<evidence type="ECO:0000313" key="1">
    <source>
        <dbReference type="EMBL" id="MCI07442.1"/>
    </source>
</evidence>
<comment type="caution">
    <text evidence="1">The sequence shown here is derived from an EMBL/GenBank/DDBJ whole genome shotgun (WGS) entry which is preliminary data.</text>
</comment>
<dbReference type="Proteomes" id="UP000265520">
    <property type="component" value="Unassembled WGS sequence"/>
</dbReference>
<organism evidence="1 2">
    <name type="scientific">Trifolium medium</name>
    <dbReference type="NCBI Taxonomy" id="97028"/>
    <lineage>
        <taxon>Eukaryota</taxon>
        <taxon>Viridiplantae</taxon>
        <taxon>Streptophyta</taxon>
        <taxon>Embryophyta</taxon>
        <taxon>Tracheophyta</taxon>
        <taxon>Spermatophyta</taxon>
        <taxon>Magnoliopsida</taxon>
        <taxon>eudicotyledons</taxon>
        <taxon>Gunneridae</taxon>
        <taxon>Pentapetalae</taxon>
        <taxon>rosids</taxon>
        <taxon>fabids</taxon>
        <taxon>Fabales</taxon>
        <taxon>Fabaceae</taxon>
        <taxon>Papilionoideae</taxon>
        <taxon>50 kb inversion clade</taxon>
        <taxon>NPAAA clade</taxon>
        <taxon>Hologalegina</taxon>
        <taxon>IRL clade</taxon>
        <taxon>Trifolieae</taxon>
        <taxon>Trifolium</taxon>
    </lineage>
</organism>
<name>A0A392P6M9_9FABA</name>
<keyword evidence="2" id="KW-1185">Reference proteome</keyword>
<dbReference type="InterPro" id="IPR043502">
    <property type="entry name" value="DNA/RNA_pol_sf"/>
</dbReference>
<reference evidence="1 2" key="1">
    <citation type="journal article" date="2018" name="Front. Plant Sci.">
        <title>Red Clover (Trifolium pratense) and Zigzag Clover (T. medium) - A Picture of Genomic Similarities and Differences.</title>
        <authorList>
            <person name="Dluhosova J."/>
            <person name="Istvanek J."/>
            <person name="Nedelnik J."/>
            <person name="Repkova J."/>
        </authorList>
    </citation>
    <scope>NUCLEOTIDE SEQUENCE [LARGE SCALE GENOMIC DNA]</scope>
    <source>
        <strain evidence="2">cv. 10/8</strain>
        <tissue evidence="1">Leaf</tissue>
    </source>
</reference>
<proteinExistence type="predicted"/>
<feature type="non-terminal residue" evidence="1">
    <location>
        <position position="153"/>
    </location>
</feature>
<accession>A0A392P6M9</accession>
<sequence>MIDCNPITTPMMSSCKLSKVGSDNVADATLYRSVVGSLQYATITRPEISFAVNKVYDRRSTSGAALFFGPNLVSWWSRKQQVVARSSTEAEYRSLAQATADVLWVQTLLKELTVPFSTPTIYCDNQSAVLAHNPVLHSRTKHMEIDVFFVREK</sequence>
<dbReference type="AlphaFoldDB" id="A0A392P6M9"/>
<dbReference type="CDD" id="cd09272">
    <property type="entry name" value="RNase_HI_RT_Ty1"/>
    <property type="match status" value="1"/>
</dbReference>
<dbReference type="SUPFAM" id="SSF56672">
    <property type="entry name" value="DNA/RNA polymerases"/>
    <property type="match status" value="1"/>
</dbReference>